<dbReference type="EMBL" id="CAJNYU010003865">
    <property type="protein sequence ID" value="CAF3709507.1"/>
    <property type="molecule type" value="Genomic_DNA"/>
</dbReference>
<protein>
    <submittedName>
        <fullName evidence="1">Uncharacterized protein</fullName>
    </submittedName>
</protein>
<reference evidence="1" key="1">
    <citation type="submission" date="2021-02" db="EMBL/GenBank/DDBJ databases">
        <authorList>
            <person name="Nowell W R."/>
        </authorList>
    </citation>
    <scope>NUCLEOTIDE SEQUENCE</scope>
</reference>
<organism evidence="1 3">
    <name type="scientific">Rotaria socialis</name>
    <dbReference type="NCBI Taxonomy" id="392032"/>
    <lineage>
        <taxon>Eukaryota</taxon>
        <taxon>Metazoa</taxon>
        <taxon>Spiralia</taxon>
        <taxon>Gnathifera</taxon>
        <taxon>Rotifera</taxon>
        <taxon>Eurotatoria</taxon>
        <taxon>Bdelloidea</taxon>
        <taxon>Philodinida</taxon>
        <taxon>Philodinidae</taxon>
        <taxon>Rotaria</taxon>
    </lineage>
</organism>
<comment type="caution">
    <text evidence="1">The sequence shown here is derived from an EMBL/GenBank/DDBJ whole genome shotgun (WGS) entry which is preliminary data.</text>
</comment>
<evidence type="ECO:0000313" key="2">
    <source>
        <dbReference type="EMBL" id="CAF3709507.1"/>
    </source>
</evidence>
<proteinExistence type="predicted"/>
<gene>
    <name evidence="2" type="ORF">FME351_LOCUS28297</name>
    <name evidence="1" type="ORF">LUA448_LOCUS18581</name>
</gene>
<dbReference type="Proteomes" id="UP000663869">
    <property type="component" value="Unassembled WGS sequence"/>
</dbReference>
<evidence type="ECO:0000313" key="3">
    <source>
        <dbReference type="Proteomes" id="UP000663833"/>
    </source>
</evidence>
<accession>A0A818BI03</accession>
<dbReference type="EMBL" id="CAJNYD010002327">
    <property type="protein sequence ID" value="CAF3411773.1"/>
    <property type="molecule type" value="Genomic_DNA"/>
</dbReference>
<dbReference type="AlphaFoldDB" id="A0A818BI03"/>
<dbReference type="Proteomes" id="UP000663833">
    <property type="component" value="Unassembled WGS sequence"/>
</dbReference>
<evidence type="ECO:0000313" key="1">
    <source>
        <dbReference type="EMBL" id="CAF3411773.1"/>
    </source>
</evidence>
<sequence length="111" mass="13022">MGSCCKKQQAFISEAEQQYLVTTTEMKSFRTTIDTPVHSSERLHHPNVENFLLIWLDASLDIKSDSGDKSKEELQRLVNNIEMFSDSRLCIDFNKDSQRRTNHFNNLWLIR</sequence>
<name>A0A818BI03_9BILA</name>